<keyword evidence="4" id="KW-1185">Reference proteome</keyword>
<evidence type="ECO:0000259" key="2">
    <source>
        <dbReference type="PROSITE" id="PS50076"/>
    </source>
</evidence>
<accession>A0ABP0JTN7</accession>
<dbReference type="PROSITE" id="PS50076">
    <property type="entry name" value="DNAJ_2"/>
    <property type="match status" value="1"/>
</dbReference>
<dbReference type="InterPro" id="IPR052423">
    <property type="entry name" value="EMIR"/>
</dbReference>
<dbReference type="InterPro" id="IPR036869">
    <property type="entry name" value="J_dom_sf"/>
</dbReference>
<dbReference type="PRINTS" id="PR00625">
    <property type="entry name" value="JDOMAIN"/>
</dbReference>
<dbReference type="InterPro" id="IPR026894">
    <property type="entry name" value="DnaJ_X"/>
</dbReference>
<dbReference type="EMBL" id="CAXAMN010006513">
    <property type="protein sequence ID" value="CAK9017821.1"/>
    <property type="molecule type" value="Genomic_DNA"/>
</dbReference>
<sequence length="1361" mass="151447">MWALLTASALTAALAACEDGNCDVSNLLQKHRHQSMGAESKAKAATSELTEYQVEGSWDWWSEGDIYAHVEVNPSKFAYKSEVRYDQNKGDLDMQIYLPTDVGTIKVSLYDHHEVLSHDLVGTSTFNPATDCGAEDVCSFTLKFRSTETVVEEVARLQGRWIRGGALRAHAEECNKRGTFVHFEEETREKSTYKLYSVKAEGIENELFYARNGSVFPASLHGVHWMDQRGTSLRKRGKYEEEPDYKQVCALSAEEVFMHFGEAAWNPKTKCATGVRQYGGSPLSGHWSWLDEGGVTSTQWANGNGWNMKYDFCFRDEEMTFIDVMIRISLSRILSDTLGLPSLFPPHVEVTLPTWLNGVSMKKTKFGWDRLTTIGPSWLRTLIRTTFDSGIIQSVFGMGVGLGEDWPFLSGGMECHYPLLQIVDGHGQRGKYYQDYLEYINNGTSCTTPTFDCQVNQAPGTVVIGRLERRSLSLRVVWETFLPSLFCGFAASKPPWAASQLQPCERLQRTTKLRAQVPPCSSARLVMERLFKRRLHLQIINCSESHCLTFAGEFFQSGGWVGPRVEVIEEDAGLDLQSHSWTSGLSGYVTYRNDDHSKFLCLVVSYPLIGSCCFTARFGDLQLKDPMELLQRAPELCERSELRKAEGCTWELLDVEAEEVLVLRVVLLPQKTRRLSSSFASRLRDASWCGSAQRRESVGDAPRQLCIEVHNRSREEFVFENDWFRYGSWLEAPADRLPAGATTTLRLCNMDYFYGISGLFWYVNESHTVYMSVVFSHPITGQAAFRVFVGPAPGELHQEWVQAPSLDFDCALYRVLSLHARHARVEINLPEELPEVRCDPVTETALVPREAGPEPEAEPGLLDATRPRDLLEGLGSGLTCAGAGFAAGGAALVAMPAVGLSEAGVPGFLLGMAKGATCAVGLALGGSAAGCAQLVRGALNTPEALRQEGQRRWDTKSGCWVDDFVDLRAEETKAAGMSEDCDSAPRREWCCSIGQEEDSPLFTGSLKKEVADSSYYDLLGVKPGSLPREIQKAYYKAALQVHPDKNPGDQEAQRRFQDLANAYRVLSDPQLREHYDQMGDAGEAPPCIDPLLFFGILFGSEQCERYIGKLYLAMQTNQVAKELQRDARDRCSVSKSERQLQQRQFLREVRCAVFLRDLLDQWALRRDAVGFAQRTSQEASILARCSFGSRLLSAIGRSYQSTAEDFLSGLYGPLTLESQLTRLNQSFQDTHLKTAVGLSVAKAAYAANSVEGEAAAAWHRSEGAKDGTHANGLSGFEETLEGTLPVFLQTLWDVCLLDISATLKNVSGKVLKDVSVPWQLRLRRCQALLHVARSFRDQGHESQAEGAKQLLEEALLGSVKR</sequence>
<feature type="signal peptide" evidence="1">
    <location>
        <begin position="1"/>
        <end position="15"/>
    </location>
</feature>
<proteinExistence type="predicted"/>
<dbReference type="InterPro" id="IPR001623">
    <property type="entry name" value="DnaJ_domain"/>
</dbReference>
<gene>
    <name evidence="3" type="ORF">CCMP2556_LOCUS13010</name>
</gene>
<dbReference type="SMART" id="SM00271">
    <property type="entry name" value="DnaJ"/>
    <property type="match status" value="1"/>
</dbReference>
<comment type="caution">
    <text evidence="3">The sequence shown here is derived from an EMBL/GenBank/DDBJ whole genome shotgun (WGS) entry which is preliminary data.</text>
</comment>
<feature type="chain" id="PRO_5045043531" description="J domain-containing protein" evidence="1">
    <location>
        <begin position="16"/>
        <end position="1361"/>
    </location>
</feature>
<name>A0ABP0JTN7_9DINO</name>
<evidence type="ECO:0000256" key="1">
    <source>
        <dbReference type="SAM" id="SignalP"/>
    </source>
</evidence>
<dbReference type="PANTHER" id="PTHR44094">
    <property type="entry name" value="DNAJ HEAT SHOCK N-TERMINAL DOMAIN-CONTAINING PROTEIN"/>
    <property type="match status" value="1"/>
</dbReference>
<keyword evidence="1" id="KW-0732">Signal</keyword>
<evidence type="ECO:0000313" key="4">
    <source>
        <dbReference type="Proteomes" id="UP001642484"/>
    </source>
</evidence>
<dbReference type="PANTHER" id="PTHR44094:SF8">
    <property type="entry name" value="DNAJ HEAT SHOCK N-TERMINAL DOMAIN-CONTAINING PROTEIN-RELATED"/>
    <property type="match status" value="1"/>
</dbReference>
<dbReference type="Pfam" id="PF14308">
    <property type="entry name" value="DnaJ-X"/>
    <property type="match status" value="1"/>
</dbReference>
<protein>
    <recommendedName>
        <fullName evidence="2">J domain-containing protein</fullName>
    </recommendedName>
</protein>
<organism evidence="3 4">
    <name type="scientific">Durusdinium trenchii</name>
    <dbReference type="NCBI Taxonomy" id="1381693"/>
    <lineage>
        <taxon>Eukaryota</taxon>
        <taxon>Sar</taxon>
        <taxon>Alveolata</taxon>
        <taxon>Dinophyceae</taxon>
        <taxon>Suessiales</taxon>
        <taxon>Symbiodiniaceae</taxon>
        <taxon>Durusdinium</taxon>
    </lineage>
</organism>
<dbReference type="SUPFAM" id="SSF46565">
    <property type="entry name" value="Chaperone J-domain"/>
    <property type="match status" value="1"/>
</dbReference>
<dbReference type="Proteomes" id="UP001642484">
    <property type="component" value="Unassembled WGS sequence"/>
</dbReference>
<dbReference type="Gene3D" id="1.10.287.110">
    <property type="entry name" value="DnaJ domain"/>
    <property type="match status" value="1"/>
</dbReference>
<evidence type="ECO:0000313" key="3">
    <source>
        <dbReference type="EMBL" id="CAK9017821.1"/>
    </source>
</evidence>
<reference evidence="3 4" key="1">
    <citation type="submission" date="2024-02" db="EMBL/GenBank/DDBJ databases">
        <authorList>
            <person name="Chen Y."/>
            <person name="Shah S."/>
            <person name="Dougan E. K."/>
            <person name="Thang M."/>
            <person name="Chan C."/>
        </authorList>
    </citation>
    <scope>NUCLEOTIDE SEQUENCE [LARGE SCALE GENOMIC DNA]</scope>
</reference>
<dbReference type="CDD" id="cd06257">
    <property type="entry name" value="DnaJ"/>
    <property type="match status" value="1"/>
</dbReference>
<feature type="domain" description="J" evidence="2">
    <location>
        <begin position="1014"/>
        <end position="1079"/>
    </location>
</feature>
<dbReference type="Pfam" id="PF00226">
    <property type="entry name" value="DnaJ"/>
    <property type="match status" value="1"/>
</dbReference>